<name>A0A7C9D642_OPUST</name>
<dbReference type="AlphaFoldDB" id="A0A7C9D642"/>
<evidence type="ECO:0000313" key="1">
    <source>
        <dbReference type="EMBL" id="MBA4634566.1"/>
    </source>
</evidence>
<dbReference type="EMBL" id="GISG01091624">
    <property type="protein sequence ID" value="MBA4634568.1"/>
    <property type="molecule type" value="Transcribed_RNA"/>
</dbReference>
<accession>A0A7C9D642</accession>
<sequence>MFQYMFYKSVLNYKFISNLIKTTNVTNLKYNTFSVFHTPHPTELWLNSSSSRPPALSLSHTHTRTPGNTLTHPPLMVWLPGLDGDGKPLELQNSNTGSGGETRQGWWCSVGRPQLGARKVLFTTHSYTSDSYPVSRYFSLHLP</sequence>
<dbReference type="EMBL" id="GISG01091623">
    <property type="protein sequence ID" value="MBA4634567.1"/>
    <property type="molecule type" value="Transcribed_RNA"/>
</dbReference>
<reference evidence="1" key="1">
    <citation type="journal article" date="2013" name="J. Plant Res.">
        <title>Effect of fungi and light on seed germination of three Opuntia species from semiarid lands of central Mexico.</title>
        <authorList>
            <person name="Delgado-Sanchez P."/>
            <person name="Jimenez-Bremont J.F."/>
            <person name="Guerrero-Gonzalez Mde L."/>
            <person name="Flores J."/>
        </authorList>
    </citation>
    <scope>NUCLEOTIDE SEQUENCE</scope>
    <source>
        <tissue evidence="1">Cladode</tissue>
    </source>
</reference>
<proteinExistence type="predicted"/>
<dbReference type="EMBL" id="GISG01091622">
    <property type="protein sequence ID" value="MBA4634566.1"/>
    <property type="molecule type" value="Transcribed_RNA"/>
</dbReference>
<dbReference type="EMBL" id="GISG01091625">
    <property type="protein sequence ID" value="MBA4634569.1"/>
    <property type="molecule type" value="Transcribed_RNA"/>
</dbReference>
<dbReference type="EMBL" id="GISG01091626">
    <property type="protein sequence ID" value="MBA4634570.1"/>
    <property type="molecule type" value="Transcribed_RNA"/>
</dbReference>
<organism evidence="1">
    <name type="scientific">Opuntia streptacantha</name>
    <name type="common">Prickly pear cactus</name>
    <name type="synonym">Opuntia cardona</name>
    <dbReference type="NCBI Taxonomy" id="393608"/>
    <lineage>
        <taxon>Eukaryota</taxon>
        <taxon>Viridiplantae</taxon>
        <taxon>Streptophyta</taxon>
        <taxon>Embryophyta</taxon>
        <taxon>Tracheophyta</taxon>
        <taxon>Spermatophyta</taxon>
        <taxon>Magnoliopsida</taxon>
        <taxon>eudicotyledons</taxon>
        <taxon>Gunneridae</taxon>
        <taxon>Pentapetalae</taxon>
        <taxon>Caryophyllales</taxon>
        <taxon>Cactineae</taxon>
        <taxon>Cactaceae</taxon>
        <taxon>Opuntioideae</taxon>
        <taxon>Opuntia</taxon>
    </lineage>
</organism>
<protein>
    <submittedName>
        <fullName evidence="1">Uncharacterized protein</fullName>
    </submittedName>
</protein>
<reference evidence="1" key="2">
    <citation type="submission" date="2020-07" db="EMBL/GenBank/DDBJ databases">
        <authorList>
            <person name="Vera ALvarez R."/>
            <person name="Arias-Moreno D.M."/>
            <person name="Jimenez-Jacinto V."/>
            <person name="Jimenez-Bremont J.F."/>
            <person name="Swaminathan K."/>
            <person name="Moose S.P."/>
            <person name="Guerrero-Gonzalez M.L."/>
            <person name="Marino-Ramirez L."/>
            <person name="Landsman D."/>
            <person name="Rodriguez-Kessler M."/>
            <person name="Delgado-Sanchez P."/>
        </authorList>
    </citation>
    <scope>NUCLEOTIDE SEQUENCE</scope>
    <source>
        <tissue evidence="1">Cladode</tissue>
    </source>
</reference>